<keyword evidence="4" id="KW-1185">Reference proteome</keyword>
<feature type="chain" id="PRO_5045520067" description="Ig-like domain-containing protein" evidence="2">
    <location>
        <begin position="25"/>
        <end position="586"/>
    </location>
</feature>
<evidence type="ECO:0000256" key="2">
    <source>
        <dbReference type="SAM" id="SignalP"/>
    </source>
</evidence>
<name>A0ABS1SRI7_9MICO</name>
<dbReference type="RefSeq" id="WP_202382274.1">
    <property type="nucleotide sequence ID" value="NZ_BAAAMA010000001.1"/>
</dbReference>
<keyword evidence="2" id="KW-0732">Signal</keyword>
<gene>
    <name evidence="3" type="ORF">D3226_09300</name>
</gene>
<feature type="signal peptide" evidence="2">
    <location>
        <begin position="1"/>
        <end position="24"/>
    </location>
</feature>
<organism evidence="3 4">
    <name type="scientific">Leucobacter chromiireducens subsp. chromiireducens</name>
    <dbReference type="NCBI Taxonomy" id="660067"/>
    <lineage>
        <taxon>Bacteria</taxon>
        <taxon>Bacillati</taxon>
        <taxon>Actinomycetota</taxon>
        <taxon>Actinomycetes</taxon>
        <taxon>Micrococcales</taxon>
        <taxon>Microbacteriaceae</taxon>
        <taxon>Leucobacter</taxon>
    </lineage>
</organism>
<feature type="region of interest" description="Disordered" evidence="1">
    <location>
        <begin position="43"/>
        <end position="85"/>
    </location>
</feature>
<dbReference type="Proteomes" id="UP001646141">
    <property type="component" value="Unassembled WGS sequence"/>
</dbReference>
<reference evidence="3 4" key="1">
    <citation type="submission" date="2018-09" db="EMBL/GenBank/DDBJ databases">
        <title>Comparative genomics of Leucobacter spp.</title>
        <authorList>
            <person name="Reis A.C."/>
            <person name="Kolvenbach B.A."/>
            <person name="Corvini P.F.X."/>
            <person name="Nunes O.C."/>
        </authorList>
    </citation>
    <scope>NUCLEOTIDE SEQUENCE [LARGE SCALE GENOMIC DNA]</scope>
    <source>
        <strain evidence="3 4">L-1</strain>
    </source>
</reference>
<evidence type="ECO:0000256" key="1">
    <source>
        <dbReference type="SAM" id="MobiDB-lite"/>
    </source>
</evidence>
<dbReference type="EMBL" id="QYAD01000003">
    <property type="protein sequence ID" value="MBL3690154.1"/>
    <property type="molecule type" value="Genomic_DNA"/>
</dbReference>
<protein>
    <recommendedName>
        <fullName evidence="5">Ig-like domain-containing protein</fullName>
    </recommendedName>
</protein>
<evidence type="ECO:0000313" key="4">
    <source>
        <dbReference type="Proteomes" id="UP001646141"/>
    </source>
</evidence>
<dbReference type="Gene3D" id="2.60.40.2700">
    <property type="match status" value="5"/>
</dbReference>
<sequence length="586" mass="59221">MRKLLGVLLTAGLVLSVPAGPAFAVDDERSADTTPTVTLLDESLETLVPGPDTPVEPGPGGENTDPDLGVTDPGEVGPIPAPEQLPSVTGVAQVEQTLRGTPGLWLAPDLDFALQWQVDGSDVPGATGDTFPLLRDYAGKSVRLTVTASRAGSDPLTVASEAVLVKPGTLRAGALKLSGTATVGQKLSVSAQASVPSGAALSYQWKRAGAAIAGATAASYTLVAADLGKQITVTVTSQLVGFTPASASVGVGKAVAAGTLTTATPKISGAAVVGTTLKSSVGSWKPGGVALKYQWKRGGAAIPKATGSSYKLTSADAGKKITLSVTGTLAGYGTRTVTSAATGTVLRTLTAAPTPKISGTSKVGAKLTASSGAWKPGPVSLSYQWLRNGKAISGATKASYTLTKSDGGAKVSVRITGKKSGYVTVAKTSGTRSIPKVLSSPKPTISGSAVVGSKLTVKRGTWTKGTKLSTQWLRNGAAIRGATGSSYTVGSGDIGKRISVRVTGSQSGYSTAAQVSNATGAVKTPSRYNPGYSGTCPAWAPIKGNHGRSDWIYHVAGSTYYSRTVPEECFSTVAAARAAGYRAPLR</sequence>
<accession>A0ABS1SRI7</accession>
<evidence type="ECO:0000313" key="3">
    <source>
        <dbReference type="EMBL" id="MBL3690154.1"/>
    </source>
</evidence>
<proteinExistence type="predicted"/>
<evidence type="ECO:0008006" key="5">
    <source>
        <dbReference type="Google" id="ProtNLM"/>
    </source>
</evidence>
<comment type="caution">
    <text evidence="3">The sequence shown here is derived from an EMBL/GenBank/DDBJ whole genome shotgun (WGS) entry which is preliminary data.</text>
</comment>